<keyword evidence="2" id="KW-1185">Reference proteome</keyword>
<reference evidence="1 2" key="1">
    <citation type="submission" date="2017-10" db="EMBL/GenBank/DDBJ databases">
        <title>Comparative genomics in systemic dimorphic fungi from Ajellomycetaceae.</title>
        <authorList>
            <person name="Munoz J.F."/>
            <person name="Mcewen J.G."/>
            <person name="Clay O.K."/>
            <person name="Cuomo C.A."/>
        </authorList>
    </citation>
    <scope>NUCLEOTIDE SEQUENCE [LARGE SCALE GENOMIC DNA]</scope>
    <source>
        <strain evidence="1 2">UAMH7299</strain>
    </source>
</reference>
<gene>
    <name evidence="1" type="ORF">AJ80_00536</name>
</gene>
<dbReference type="Proteomes" id="UP000224634">
    <property type="component" value="Unassembled WGS sequence"/>
</dbReference>
<comment type="caution">
    <text evidence="1">The sequence shown here is derived from an EMBL/GenBank/DDBJ whole genome shotgun (WGS) entry which is preliminary data.</text>
</comment>
<dbReference type="OrthoDB" id="3796000at2759"/>
<evidence type="ECO:0000313" key="2">
    <source>
        <dbReference type="Proteomes" id="UP000224634"/>
    </source>
</evidence>
<organism evidence="1 2">
    <name type="scientific">Polytolypa hystricis (strain UAMH7299)</name>
    <dbReference type="NCBI Taxonomy" id="1447883"/>
    <lineage>
        <taxon>Eukaryota</taxon>
        <taxon>Fungi</taxon>
        <taxon>Dikarya</taxon>
        <taxon>Ascomycota</taxon>
        <taxon>Pezizomycotina</taxon>
        <taxon>Eurotiomycetes</taxon>
        <taxon>Eurotiomycetidae</taxon>
        <taxon>Onygenales</taxon>
        <taxon>Onygenales incertae sedis</taxon>
        <taxon>Polytolypa</taxon>
    </lineage>
</organism>
<protein>
    <submittedName>
        <fullName evidence="1">Uncharacterized protein</fullName>
    </submittedName>
</protein>
<name>A0A2B7Z3P3_POLH7</name>
<proteinExistence type="predicted"/>
<sequence length="85" mass="9876">MKGAIKSSTAAYLSHQDRVFREYNERLIVKRRAGVDYQITFDQEANKRRNTLFLTDPYVDREALISENGARVADTCKWITQNGTY</sequence>
<evidence type="ECO:0000313" key="1">
    <source>
        <dbReference type="EMBL" id="PGH27748.1"/>
    </source>
</evidence>
<accession>A0A2B7Z3P3</accession>
<dbReference type="EMBL" id="PDNA01000004">
    <property type="protein sequence ID" value="PGH27748.1"/>
    <property type="molecule type" value="Genomic_DNA"/>
</dbReference>
<dbReference type="AlphaFoldDB" id="A0A2B7Z3P3"/>